<dbReference type="GeneID" id="79787661"/>
<dbReference type="AlphaFoldDB" id="R2RA77"/>
<gene>
    <name evidence="3" type="ORF">I585_03297</name>
    <name evidence="2" type="ORF">UAI_02123</name>
</gene>
<dbReference type="InterPro" id="IPR005025">
    <property type="entry name" value="FMN_Rdtase-like_dom"/>
</dbReference>
<reference evidence="2 4" key="1">
    <citation type="submission" date="2013-02" db="EMBL/GenBank/DDBJ databases">
        <title>The Genome Sequence of Enterococcus malodoratus ATCC_43197.</title>
        <authorList>
            <consortium name="The Broad Institute Genome Sequencing Platform"/>
            <consortium name="The Broad Institute Genome Sequencing Center for Infectious Disease"/>
            <person name="Earl A.M."/>
            <person name="Gilmore M.S."/>
            <person name="Lebreton F."/>
            <person name="Walker B."/>
            <person name="Young S.K."/>
            <person name="Zeng Q."/>
            <person name="Gargeya S."/>
            <person name="Fitzgerald M."/>
            <person name="Haas B."/>
            <person name="Abouelleil A."/>
            <person name="Alvarado L."/>
            <person name="Arachchi H.M."/>
            <person name="Berlin A.M."/>
            <person name="Chapman S.B."/>
            <person name="Dewar J."/>
            <person name="Goldberg J."/>
            <person name="Griggs A."/>
            <person name="Gujja S."/>
            <person name="Hansen M."/>
            <person name="Howarth C."/>
            <person name="Imamovic A."/>
            <person name="Larimer J."/>
            <person name="McCowan C."/>
            <person name="Murphy C."/>
            <person name="Neiman D."/>
            <person name="Pearson M."/>
            <person name="Priest M."/>
            <person name="Roberts A."/>
            <person name="Saif S."/>
            <person name="Shea T."/>
            <person name="Sisk P."/>
            <person name="Sykes S."/>
            <person name="Wortman J."/>
            <person name="Nusbaum C."/>
            <person name="Birren B."/>
        </authorList>
    </citation>
    <scope>NUCLEOTIDE SEQUENCE [LARGE SCALE GENOMIC DNA]</scope>
    <source>
        <strain evidence="2 4">ATCC 43197</strain>
    </source>
</reference>
<evidence type="ECO:0000259" key="1">
    <source>
        <dbReference type="Pfam" id="PF03358"/>
    </source>
</evidence>
<dbReference type="Gene3D" id="3.40.50.360">
    <property type="match status" value="1"/>
</dbReference>
<dbReference type="InterPro" id="IPR050712">
    <property type="entry name" value="NAD(P)H-dep_reductase"/>
</dbReference>
<dbReference type="Proteomes" id="UP000014148">
    <property type="component" value="Unassembled WGS sequence"/>
</dbReference>
<dbReference type="GO" id="GO:0016491">
    <property type="term" value="F:oxidoreductase activity"/>
    <property type="evidence" value="ECO:0007669"/>
    <property type="project" value="InterPro"/>
</dbReference>
<dbReference type="eggNOG" id="COG0431">
    <property type="taxonomic scope" value="Bacteria"/>
</dbReference>
<sequence length="188" mass="21470">MKKKIGIILGSNRPTRIGEEIANWVKKQMENEKLTIDIIDLAVINLPFLDEPDIPAMGNYQKEHTKKWSQLIQQYDGFVLLFPQYNWGYPAVMKNALDFLYSEWSHKPVSIMVYGGHGGFQGLIAMKLVTQGLNMYNMSVNPPLSISKEMFDENNQFIAIDQAFKRVAPQVKMVSEEFIDLFSMEGGS</sequence>
<dbReference type="RefSeq" id="WP_010740957.1">
    <property type="nucleotide sequence ID" value="NZ_KB946250.1"/>
</dbReference>
<dbReference type="EMBL" id="AJAK01000015">
    <property type="protein sequence ID" value="EOH77486.1"/>
    <property type="molecule type" value="Genomic_DNA"/>
</dbReference>
<feature type="domain" description="NADPH-dependent FMN reductase-like" evidence="1">
    <location>
        <begin position="4"/>
        <end position="139"/>
    </location>
</feature>
<proteinExistence type="predicted"/>
<protein>
    <recommendedName>
        <fullName evidence="1">NADPH-dependent FMN reductase-like domain-containing protein</fullName>
    </recommendedName>
</protein>
<dbReference type="PATRIC" id="fig|1158601.3.peg.2095"/>
<dbReference type="GO" id="GO:0010181">
    <property type="term" value="F:FMN binding"/>
    <property type="evidence" value="ECO:0007669"/>
    <property type="project" value="TreeGrafter"/>
</dbReference>
<dbReference type="SUPFAM" id="SSF52218">
    <property type="entry name" value="Flavoproteins"/>
    <property type="match status" value="1"/>
</dbReference>
<reference evidence="3 5" key="2">
    <citation type="submission" date="2013-03" db="EMBL/GenBank/DDBJ databases">
        <title>The Genome Sequence of Enterococcus malodoratus ATCC_43197 (PacBio/Illumina hybrid assembly).</title>
        <authorList>
            <consortium name="The Broad Institute Genomics Platform"/>
            <consortium name="The Broad Institute Genome Sequencing Center for Infectious Disease"/>
            <person name="Earl A."/>
            <person name="Russ C."/>
            <person name="Gilmore M."/>
            <person name="Surin D."/>
            <person name="Walker B."/>
            <person name="Young S."/>
            <person name="Zeng Q."/>
            <person name="Gargeya S."/>
            <person name="Fitzgerald M."/>
            <person name="Haas B."/>
            <person name="Abouelleil A."/>
            <person name="Allen A.W."/>
            <person name="Alvarado L."/>
            <person name="Arachchi H.M."/>
            <person name="Berlin A.M."/>
            <person name="Chapman S.B."/>
            <person name="Gainer-Dewar J."/>
            <person name="Goldberg J."/>
            <person name="Griggs A."/>
            <person name="Gujja S."/>
            <person name="Hansen M."/>
            <person name="Howarth C."/>
            <person name="Imamovic A."/>
            <person name="Ireland A."/>
            <person name="Larimer J."/>
            <person name="McCowan C."/>
            <person name="Murphy C."/>
            <person name="Pearson M."/>
            <person name="Poon T.W."/>
            <person name="Priest M."/>
            <person name="Roberts A."/>
            <person name="Saif S."/>
            <person name="Shea T."/>
            <person name="Sisk P."/>
            <person name="Sykes S."/>
            <person name="Wortman J."/>
            <person name="Nusbaum C."/>
            <person name="Birren B."/>
        </authorList>
    </citation>
    <scope>NUCLEOTIDE SEQUENCE [LARGE SCALE GENOMIC DNA]</scope>
    <source>
        <strain evidence="3 5">ATCC 43197</strain>
    </source>
</reference>
<name>R2RA77_9ENTE</name>
<dbReference type="GO" id="GO:0005829">
    <property type="term" value="C:cytosol"/>
    <property type="evidence" value="ECO:0007669"/>
    <property type="project" value="TreeGrafter"/>
</dbReference>
<dbReference type="STRING" id="71451.RV07_GL002042"/>
<dbReference type="PANTHER" id="PTHR30543:SF21">
    <property type="entry name" value="NAD(P)H-DEPENDENT FMN REDUCTASE LOT6"/>
    <property type="match status" value="1"/>
</dbReference>
<evidence type="ECO:0000313" key="2">
    <source>
        <dbReference type="EMBL" id="EOH77486.1"/>
    </source>
</evidence>
<dbReference type="Pfam" id="PF03358">
    <property type="entry name" value="FMN_red"/>
    <property type="match status" value="1"/>
</dbReference>
<keyword evidence="5" id="KW-1185">Reference proteome</keyword>
<comment type="caution">
    <text evidence="2">The sequence shown here is derived from an EMBL/GenBank/DDBJ whole genome shotgun (WGS) entry which is preliminary data.</text>
</comment>
<accession>R2RA77</accession>
<evidence type="ECO:0000313" key="4">
    <source>
        <dbReference type="Proteomes" id="UP000013783"/>
    </source>
</evidence>
<organism evidence="2 4">
    <name type="scientific">Enterococcus malodoratus ATCC 43197</name>
    <dbReference type="NCBI Taxonomy" id="1158601"/>
    <lineage>
        <taxon>Bacteria</taxon>
        <taxon>Bacillati</taxon>
        <taxon>Bacillota</taxon>
        <taxon>Bacilli</taxon>
        <taxon>Lactobacillales</taxon>
        <taxon>Enterococcaceae</taxon>
        <taxon>Enterococcus</taxon>
    </lineage>
</organism>
<dbReference type="PANTHER" id="PTHR30543">
    <property type="entry name" value="CHROMATE REDUCTASE"/>
    <property type="match status" value="1"/>
</dbReference>
<evidence type="ECO:0000313" key="3">
    <source>
        <dbReference type="EMBL" id="EOT64100.1"/>
    </source>
</evidence>
<dbReference type="InterPro" id="IPR029039">
    <property type="entry name" value="Flavoprotein-like_sf"/>
</dbReference>
<evidence type="ECO:0000313" key="5">
    <source>
        <dbReference type="Proteomes" id="UP000014148"/>
    </source>
</evidence>
<dbReference type="EMBL" id="ASWA01000004">
    <property type="protein sequence ID" value="EOT64100.1"/>
    <property type="molecule type" value="Genomic_DNA"/>
</dbReference>
<dbReference type="Proteomes" id="UP000013783">
    <property type="component" value="Unassembled WGS sequence"/>
</dbReference>
<dbReference type="OrthoDB" id="9812295at2"/>